<dbReference type="AlphaFoldDB" id="A0A1H7QR40"/>
<protein>
    <submittedName>
        <fullName evidence="1">Uncharacterized protein</fullName>
    </submittedName>
</protein>
<gene>
    <name evidence="1" type="ORF">SAMN05216387_11315</name>
</gene>
<dbReference type="EMBL" id="FOBH01000013">
    <property type="protein sequence ID" value="SEL50178.1"/>
    <property type="molecule type" value="Genomic_DNA"/>
</dbReference>
<organism evidence="1 2">
    <name type="scientific">Nitrosovibrio tenuis</name>
    <dbReference type="NCBI Taxonomy" id="1233"/>
    <lineage>
        <taxon>Bacteria</taxon>
        <taxon>Pseudomonadati</taxon>
        <taxon>Pseudomonadota</taxon>
        <taxon>Betaproteobacteria</taxon>
        <taxon>Nitrosomonadales</taxon>
        <taxon>Nitrosomonadaceae</taxon>
        <taxon>Nitrosovibrio</taxon>
    </lineage>
</organism>
<reference evidence="1 2" key="1">
    <citation type="submission" date="2016-10" db="EMBL/GenBank/DDBJ databases">
        <authorList>
            <person name="de Groot N.N."/>
        </authorList>
    </citation>
    <scope>NUCLEOTIDE SEQUENCE [LARGE SCALE GENOMIC DNA]</scope>
    <source>
        <strain evidence="1 2">Nv1</strain>
    </source>
</reference>
<proteinExistence type="predicted"/>
<sequence length="59" mass="6312">MPKTGAVIPAKRYKVHRTGPQSDKMTVGLRVELQLPGQAANKQACVPTGVSRIIEIIAS</sequence>
<dbReference type="Proteomes" id="UP000198620">
    <property type="component" value="Unassembled WGS sequence"/>
</dbReference>
<name>A0A1H7QR40_9PROT</name>
<keyword evidence="2" id="KW-1185">Reference proteome</keyword>
<dbReference type="STRING" id="1233.SAMN05216387_11315"/>
<evidence type="ECO:0000313" key="1">
    <source>
        <dbReference type="EMBL" id="SEL50178.1"/>
    </source>
</evidence>
<evidence type="ECO:0000313" key="2">
    <source>
        <dbReference type="Proteomes" id="UP000198620"/>
    </source>
</evidence>
<accession>A0A1H7QR40</accession>